<dbReference type="RefSeq" id="WP_144258321.1">
    <property type="nucleotide sequence ID" value="NZ_CP041636.1"/>
</dbReference>
<evidence type="ECO:0000313" key="5">
    <source>
        <dbReference type="Proteomes" id="UP000317496"/>
    </source>
</evidence>
<dbReference type="SMART" id="SM01012">
    <property type="entry name" value="ANTAR"/>
    <property type="match status" value="1"/>
</dbReference>
<dbReference type="PROSITE" id="PS50921">
    <property type="entry name" value="ANTAR"/>
    <property type="match status" value="1"/>
</dbReference>
<dbReference type="PROSITE" id="PS50110">
    <property type="entry name" value="RESPONSE_REGULATORY"/>
    <property type="match status" value="1"/>
</dbReference>
<dbReference type="InterPro" id="IPR008327">
    <property type="entry name" value="Sig_transdc_resp-reg_antiterm"/>
</dbReference>
<evidence type="ECO:0000313" key="4">
    <source>
        <dbReference type="EMBL" id="QDO99325.1"/>
    </source>
</evidence>
<dbReference type="SUPFAM" id="SSF52172">
    <property type="entry name" value="CheY-like"/>
    <property type="match status" value="1"/>
</dbReference>
<dbReference type="KEGG" id="fer:FNB15_19490"/>
<dbReference type="InterPro" id="IPR036388">
    <property type="entry name" value="WH-like_DNA-bd_sf"/>
</dbReference>
<dbReference type="AlphaFoldDB" id="A0A516H6H3"/>
<dbReference type="InterPro" id="IPR001789">
    <property type="entry name" value="Sig_transdc_resp-reg_receiver"/>
</dbReference>
<dbReference type="Gene3D" id="3.40.50.2300">
    <property type="match status" value="1"/>
</dbReference>
<dbReference type="InterPro" id="IPR011006">
    <property type="entry name" value="CheY-like_superfamily"/>
</dbReference>
<dbReference type="PANTHER" id="PTHR43367:SF1">
    <property type="entry name" value="TWO-COMPONENT RESPONSE REGULATOR-LIKE APRR6-RELATED"/>
    <property type="match status" value="1"/>
</dbReference>
<proteinExistence type="predicted"/>
<evidence type="ECO:0000256" key="1">
    <source>
        <dbReference type="PROSITE-ProRule" id="PRU00169"/>
    </source>
</evidence>
<evidence type="ECO:0000259" key="2">
    <source>
        <dbReference type="PROSITE" id="PS50110"/>
    </source>
</evidence>
<protein>
    <submittedName>
        <fullName evidence="4">ANTAR domain-containing protein</fullName>
    </submittedName>
</protein>
<dbReference type="Proteomes" id="UP000317496">
    <property type="component" value="Chromosome"/>
</dbReference>
<dbReference type="GO" id="GO:0003723">
    <property type="term" value="F:RNA binding"/>
    <property type="evidence" value="ECO:0007669"/>
    <property type="project" value="InterPro"/>
</dbReference>
<dbReference type="InterPro" id="IPR005561">
    <property type="entry name" value="ANTAR"/>
</dbReference>
<name>A0A516H6H3_9PROT</name>
<organism evidence="4 5">
    <name type="scientific">Ferrovibrio terrae</name>
    <dbReference type="NCBI Taxonomy" id="2594003"/>
    <lineage>
        <taxon>Bacteria</taxon>
        <taxon>Pseudomonadati</taxon>
        <taxon>Pseudomonadota</taxon>
        <taxon>Alphaproteobacteria</taxon>
        <taxon>Rhodospirillales</taxon>
        <taxon>Rhodospirillaceae</taxon>
        <taxon>Ferrovibrio</taxon>
    </lineage>
</organism>
<sequence>MIRILLIDEDPDRAVVLAEALQGKGYTLVAQLAPRELSAKRVQEIAPDVIIVDMESPSRDTIDSMRQINADEPRPIVMFVDQSDDTMIQEAMQAGVSAYIIDGMNPKRVKPIIDVAVARFREFQALRDELKKTKATLSERKLIERAKGLLMRERKIGEDEAYAALRKLAMDRQQRLVDVAEALLAFADVLKKK</sequence>
<reference evidence="4 5" key="1">
    <citation type="submission" date="2019-07" db="EMBL/GenBank/DDBJ databases">
        <title>Genome sequencing for Ferrovibrio sp. K5.</title>
        <authorList>
            <person name="Park S.-J."/>
        </authorList>
    </citation>
    <scope>NUCLEOTIDE SEQUENCE [LARGE SCALE GENOMIC DNA]</scope>
    <source>
        <strain evidence="4 5">K5</strain>
    </source>
</reference>
<feature type="modified residue" description="4-aspartylphosphate" evidence="1">
    <location>
        <position position="53"/>
    </location>
</feature>
<dbReference type="OrthoDB" id="9795002at2"/>
<dbReference type="SMART" id="SM00448">
    <property type="entry name" value="REC"/>
    <property type="match status" value="1"/>
</dbReference>
<dbReference type="Pfam" id="PF03861">
    <property type="entry name" value="ANTAR"/>
    <property type="match status" value="1"/>
</dbReference>
<keyword evidence="1" id="KW-0597">Phosphoprotein</keyword>
<dbReference type="EMBL" id="CP041636">
    <property type="protein sequence ID" value="QDO99325.1"/>
    <property type="molecule type" value="Genomic_DNA"/>
</dbReference>
<accession>A0A516H6H3</accession>
<dbReference type="PANTHER" id="PTHR43367">
    <property type="match status" value="1"/>
</dbReference>
<dbReference type="GO" id="GO:0000160">
    <property type="term" value="P:phosphorelay signal transduction system"/>
    <property type="evidence" value="ECO:0007669"/>
    <property type="project" value="InterPro"/>
</dbReference>
<dbReference type="Pfam" id="PF00072">
    <property type="entry name" value="Response_reg"/>
    <property type="match status" value="1"/>
</dbReference>
<dbReference type="PIRSF" id="PIRSF036382">
    <property type="entry name" value="RR_antiterm"/>
    <property type="match status" value="1"/>
</dbReference>
<dbReference type="Gene3D" id="1.10.10.10">
    <property type="entry name" value="Winged helix-like DNA-binding domain superfamily/Winged helix DNA-binding domain"/>
    <property type="match status" value="1"/>
</dbReference>
<feature type="domain" description="ANTAR" evidence="3">
    <location>
        <begin position="123"/>
        <end position="184"/>
    </location>
</feature>
<keyword evidence="5" id="KW-1185">Reference proteome</keyword>
<feature type="domain" description="Response regulatory" evidence="2">
    <location>
        <begin position="3"/>
        <end position="117"/>
    </location>
</feature>
<gene>
    <name evidence="4" type="ORF">FNB15_19490</name>
</gene>
<evidence type="ECO:0000259" key="3">
    <source>
        <dbReference type="PROSITE" id="PS50921"/>
    </source>
</evidence>